<dbReference type="Proteomes" id="UP001066276">
    <property type="component" value="Chromosome 1_1"/>
</dbReference>
<feature type="compositionally biased region" description="Polar residues" evidence="1">
    <location>
        <begin position="130"/>
        <end position="152"/>
    </location>
</feature>
<name>A0AAV7WIK9_PLEWA</name>
<evidence type="ECO:0000313" key="2">
    <source>
        <dbReference type="EMBL" id="KAJ1213904.1"/>
    </source>
</evidence>
<sequence>MAQLAMPGSGSLMTGLQLQLQCSLPAWVTGITPIGAPGEHQRAVSSKARAASGGDPIKRANRGRKRRRRETAASLEKDETQDLSEWSQGCAGEKTWDASGARDAQERRHGTRAKGRGRAQQGRTLGYRRTPTQGWLGSQQQRSPDPTATPHSWRSIAKQGAVFGTPIRSYQRRWWRVVKRGGRDHTLSVVIVRFW</sequence>
<organism evidence="2 3">
    <name type="scientific">Pleurodeles waltl</name>
    <name type="common">Iberian ribbed newt</name>
    <dbReference type="NCBI Taxonomy" id="8319"/>
    <lineage>
        <taxon>Eukaryota</taxon>
        <taxon>Metazoa</taxon>
        <taxon>Chordata</taxon>
        <taxon>Craniata</taxon>
        <taxon>Vertebrata</taxon>
        <taxon>Euteleostomi</taxon>
        <taxon>Amphibia</taxon>
        <taxon>Batrachia</taxon>
        <taxon>Caudata</taxon>
        <taxon>Salamandroidea</taxon>
        <taxon>Salamandridae</taxon>
        <taxon>Pleurodelinae</taxon>
        <taxon>Pleurodeles</taxon>
    </lineage>
</organism>
<proteinExistence type="predicted"/>
<keyword evidence="3" id="KW-1185">Reference proteome</keyword>
<feature type="compositionally biased region" description="Basic residues" evidence="1">
    <location>
        <begin position="59"/>
        <end position="69"/>
    </location>
</feature>
<comment type="caution">
    <text evidence="2">The sequence shown here is derived from an EMBL/GenBank/DDBJ whole genome shotgun (WGS) entry which is preliminary data.</text>
</comment>
<feature type="region of interest" description="Disordered" evidence="1">
    <location>
        <begin position="35"/>
        <end position="153"/>
    </location>
</feature>
<gene>
    <name evidence="2" type="ORF">NDU88_001533</name>
</gene>
<accession>A0AAV7WIK9</accession>
<dbReference type="EMBL" id="JANPWB010000001">
    <property type="protein sequence ID" value="KAJ1213904.1"/>
    <property type="molecule type" value="Genomic_DNA"/>
</dbReference>
<evidence type="ECO:0000256" key="1">
    <source>
        <dbReference type="SAM" id="MobiDB-lite"/>
    </source>
</evidence>
<dbReference type="AlphaFoldDB" id="A0AAV7WIK9"/>
<evidence type="ECO:0000313" key="3">
    <source>
        <dbReference type="Proteomes" id="UP001066276"/>
    </source>
</evidence>
<protein>
    <submittedName>
        <fullName evidence="2">Uncharacterized protein</fullName>
    </submittedName>
</protein>
<reference evidence="2" key="1">
    <citation type="journal article" date="2022" name="bioRxiv">
        <title>Sequencing and chromosome-scale assembly of the giantPleurodeles waltlgenome.</title>
        <authorList>
            <person name="Brown T."/>
            <person name="Elewa A."/>
            <person name="Iarovenko S."/>
            <person name="Subramanian E."/>
            <person name="Araus A.J."/>
            <person name="Petzold A."/>
            <person name="Susuki M."/>
            <person name="Suzuki K.-i.T."/>
            <person name="Hayashi T."/>
            <person name="Toyoda A."/>
            <person name="Oliveira C."/>
            <person name="Osipova E."/>
            <person name="Leigh N.D."/>
            <person name="Simon A."/>
            <person name="Yun M.H."/>
        </authorList>
    </citation>
    <scope>NUCLEOTIDE SEQUENCE</scope>
    <source>
        <strain evidence="2">20211129_DDA</strain>
        <tissue evidence="2">Liver</tissue>
    </source>
</reference>